<feature type="transmembrane region" description="Helical" evidence="2">
    <location>
        <begin position="73"/>
        <end position="93"/>
    </location>
</feature>
<name>A0A1I6P6B2_9PSEU</name>
<keyword evidence="2" id="KW-0812">Transmembrane</keyword>
<accession>A0A1I6P6B2</accession>
<feature type="transmembrane region" description="Helical" evidence="2">
    <location>
        <begin position="46"/>
        <end position="67"/>
    </location>
</feature>
<dbReference type="AlphaFoldDB" id="A0A1I6P6B2"/>
<dbReference type="OrthoDB" id="3683499at2"/>
<keyword evidence="2" id="KW-0472">Membrane</keyword>
<gene>
    <name evidence="3" type="ORF">SAMN05660874_00494</name>
</gene>
<evidence type="ECO:0000256" key="1">
    <source>
        <dbReference type="SAM" id="MobiDB-lite"/>
    </source>
</evidence>
<evidence type="ECO:0000313" key="4">
    <source>
        <dbReference type="Proteomes" id="UP000198852"/>
    </source>
</evidence>
<sequence length="157" mass="17051">MSFRAAQPVTAGLSRLAQLDRGERARLVRQLCHQYPVFRSMFRQALIARGVAFASAVALGASVMTLAQGFDMWIVASLVFAGMGGFCYVAVTLTNSRFDLLMAVLGAHRTDELHSRLVTEQIYAEEIDQVEPEAPAQQVVPSHAVGSRLTADPSSAR</sequence>
<dbReference type="Proteomes" id="UP000198852">
    <property type="component" value="Unassembled WGS sequence"/>
</dbReference>
<keyword evidence="2" id="KW-1133">Transmembrane helix</keyword>
<organism evidence="3 4">
    <name type="scientific">Saccharopolyspora flava</name>
    <dbReference type="NCBI Taxonomy" id="95161"/>
    <lineage>
        <taxon>Bacteria</taxon>
        <taxon>Bacillati</taxon>
        <taxon>Actinomycetota</taxon>
        <taxon>Actinomycetes</taxon>
        <taxon>Pseudonocardiales</taxon>
        <taxon>Pseudonocardiaceae</taxon>
        <taxon>Saccharopolyspora</taxon>
    </lineage>
</organism>
<keyword evidence="4" id="KW-1185">Reference proteome</keyword>
<evidence type="ECO:0000313" key="3">
    <source>
        <dbReference type="EMBL" id="SFS35716.1"/>
    </source>
</evidence>
<protein>
    <submittedName>
        <fullName evidence="3">Uncharacterized protein</fullName>
    </submittedName>
</protein>
<dbReference type="RefSeq" id="WP_093413351.1">
    <property type="nucleotide sequence ID" value="NZ_FOZX01000001.1"/>
</dbReference>
<feature type="region of interest" description="Disordered" evidence="1">
    <location>
        <begin position="132"/>
        <end position="157"/>
    </location>
</feature>
<proteinExistence type="predicted"/>
<evidence type="ECO:0000256" key="2">
    <source>
        <dbReference type="SAM" id="Phobius"/>
    </source>
</evidence>
<dbReference type="EMBL" id="FOZX01000001">
    <property type="protein sequence ID" value="SFS35716.1"/>
    <property type="molecule type" value="Genomic_DNA"/>
</dbReference>
<reference evidence="4" key="1">
    <citation type="submission" date="2016-10" db="EMBL/GenBank/DDBJ databases">
        <authorList>
            <person name="Varghese N."/>
            <person name="Submissions S."/>
        </authorList>
    </citation>
    <scope>NUCLEOTIDE SEQUENCE [LARGE SCALE GENOMIC DNA]</scope>
    <source>
        <strain evidence="4">DSM 44771</strain>
    </source>
</reference>